<keyword evidence="5" id="KW-0378">Hydrolase</keyword>
<keyword evidence="5" id="KW-0067">ATP-binding</keyword>
<dbReference type="InterPro" id="IPR033762">
    <property type="entry name" value="MCM_OB"/>
</dbReference>
<keyword evidence="3" id="KW-1133">Transmembrane helix</keyword>
<dbReference type="InterPro" id="IPR043502">
    <property type="entry name" value="DNA/RNA_pol_sf"/>
</dbReference>
<keyword evidence="5" id="KW-0547">Nucleotide-binding</keyword>
<dbReference type="GO" id="GO:0005524">
    <property type="term" value="F:ATP binding"/>
    <property type="evidence" value="ECO:0007669"/>
    <property type="project" value="InterPro"/>
</dbReference>
<evidence type="ECO:0000313" key="6">
    <source>
        <dbReference type="Proteomes" id="UP000186817"/>
    </source>
</evidence>
<sequence>MGEEGLLVPLRQVEPLAPGVSDEVSAELVQFFTSGEPAQHITDLLARHEKGPSRCAKAELVVEALDLFEQVPGSYRLLRRGFANLLSALNGALGEAGKALAAENPSNPALTLRSRLVHVPGREFARQSVSQLRVADEGQLVRILGTVTRAGPVKVVQEWRNFRCEQCGHSFGCRASPACGYDFEIPKECPGAQKKTKWDAKAKRPKTSRCHSKLFAALPASEDCMSDFQEIRVQDDMQALDVGVVPQSCAVTVFGDMVGVAQPGDSVTVEGIVYQRWRPTFPGKRIEVELFIEAVNVERLARDSSEGIVTSKSHETQEVFHRYWTDTPDEWCGRAALVAAAAPWLSGLPVPKLALLLTLIGGAAHRGETEHLGPRDNVIVEISVRAMGKDIAADGPDKGASCGLGQLHSLAFQPRGPSGHSWFRRTRFALALFSPFGMMSVVGTAKDIYLEKFGLDATMFSMLVTVASFWTPVQDMLLGRLQDKEVLHRFFPVQRWGRRAPWLLTHSFLAALGASLMYLPPEGAAAYVWFLAMWMITCWGIGGCIIAFEAARQQIYPFKEERISVEGLCKYACMAGGGAGGLVFLVLSGDASFTVRLAFVLYIVPVGLLSLQAVPLFKEARPRNDEHKAQGPMAQDSSCPLVGRSLPPSGSLSDMASHGASDRRGKAKMPPGLDTKELPGVIQSDDSDLDEVRPQKSNKREGHTSPAAGDRGPVTLSDLRALLHEQSQQLQESQERQLRSAIRDLQKSTGAQIEAIQTDIHRHNDYIDQLRDQGERVEARLQALEAGGSGLATMGADKNNDTRKNLMIFGGWGPDTHRDTLLTELRELLGKIGALQYFDDIFTTGPRRGNALGLVTQRQEETEGDLKRKMIKIAQAVREANLRSEHMQSDKNLWASLSKSKLERMRSSHAGKLKRMLMEIDPALRDHMDVEWNAGSLWLRGVLLGSATRGKPVGATIAEGKIPQAWLDLTTAARVVGCSESDLRPKSYELGRATRPRPASAGWQTTKVDERYTLVQFRDDLRQWRGNGILFDPGCFVCLRRKANHVGIWVRLRHIATQVELWVGSARFSTGVTDDVTAEEVQELLALRPPQPQTVILMADFNTKMAWSRGGGGARGYFRPTSGRADNLLAEMESRGLQLCPPGEDQWDTPTSRPRRTGARGRQIDGVAISGVPLKCFDIEEKTYTHIGGDHDRLSLTVEIAGKGVGPSTATTGPRIVSGPLPSLVEVDQEILMKLAREHTKPKPGARYQDPPEVKQLYREAKRHGGEDRWKAAHKARRQAHDQWSRDKLARASQRSWKDYKDLKQQQSGTTWSVHMSEEAFAAGRDPQEWTISHFKALFTDASGKALPTWNRGRADSNPFSMEELELAVQNGKKGKAVGIDLTSSELVKSLMQDDQTACALLQWMENIRQGQPIPPQWLHTIVTLLPKIPAPNGPGDLRPISLGSAIGKVFGTMILRRTREAIQPIGPEQCSHSGRQTADYVYTAIRSFQLDTEWRWGLHWVKLDISKAFDSLDRARALTHLQKALPESMHLEFDSWRRLLLPGTATIRTPWGEQSIGQTRGIRQGAVESPWLFSLAMELALSEAQAHKEWPSTIGAAPDLGISDLLFMDDSLLWAGSQRDLKRKYALLSRSLATWGLMVNPKKTAYYASPHATERGALILDQVPVESRTSLEVMGVALSVPLKPAGLMDAALAKARKKYFASRDMLECRTPLKERLKLFSSTVAGAGLWYAAAVPPSPQGMGAVNSLQLELVARMAGFRRQSNESWLDYHTRSRRAARQILVNHQSPRWSTIWLQRYWRYKGHIARAADRAQPPASSLIDGFRTYPWWKQQQRMASGLRHPASFYPYLSNDELRLNRAAAQEDWRQLAKDPKAWQQAEAEWIRREDVAWTTGRQLTLTGEVHTPPNPPFPRALVEEGE</sequence>
<feature type="transmembrane region" description="Helical" evidence="3">
    <location>
        <begin position="593"/>
        <end position="614"/>
    </location>
</feature>
<feature type="transmembrane region" description="Helical" evidence="3">
    <location>
        <begin position="526"/>
        <end position="548"/>
    </location>
</feature>
<evidence type="ECO:0000256" key="3">
    <source>
        <dbReference type="SAM" id="Phobius"/>
    </source>
</evidence>
<keyword evidence="1" id="KW-0175">Coiled coil</keyword>
<feature type="domain" description="Reverse transcriptase" evidence="4">
    <location>
        <begin position="1407"/>
        <end position="1679"/>
    </location>
</feature>
<keyword evidence="6" id="KW-1185">Reference proteome</keyword>
<dbReference type="OrthoDB" id="410104at2759"/>
<dbReference type="Gene3D" id="3.60.10.10">
    <property type="entry name" value="Endonuclease/exonuclease/phosphatase"/>
    <property type="match status" value="1"/>
</dbReference>
<dbReference type="Gene3D" id="2.40.50.140">
    <property type="entry name" value="Nucleic acid-binding proteins"/>
    <property type="match status" value="1"/>
</dbReference>
<keyword evidence="3" id="KW-0472">Membrane</keyword>
<dbReference type="Pfam" id="PF00078">
    <property type="entry name" value="RVT_1"/>
    <property type="match status" value="1"/>
</dbReference>
<comment type="caution">
    <text evidence="5">The sequence shown here is derived from an EMBL/GenBank/DDBJ whole genome shotgun (WGS) entry which is preliminary data.</text>
</comment>
<dbReference type="InterPro" id="IPR031327">
    <property type="entry name" value="MCM"/>
</dbReference>
<evidence type="ECO:0000259" key="4">
    <source>
        <dbReference type="PROSITE" id="PS50878"/>
    </source>
</evidence>
<keyword evidence="5" id="KW-0347">Helicase</keyword>
<dbReference type="InterPro" id="IPR000477">
    <property type="entry name" value="RT_dom"/>
</dbReference>
<dbReference type="PANTHER" id="PTHR11630:SF48">
    <property type="entry name" value="DNA HELICASE MCM9"/>
    <property type="match status" value="1"/>
</dbReference>
<dbReference type="GO" id="GO:0017116">
    <property type="term" value="F:single-stranded DNA helicase activity"/>
    <property type="evidence" value="ECO:0007669"/>
    <property type="project" value="TreeGrafter"/>
</dbReference>
<dbReference type="GO" id="GO:0042555">
    <property type="term" value="C:MCM complex"/>
    <property type="evidence" value="ECO:0007669"/>
    <property type="project" value="TreeGrafter"/>
</dbReference>
<dbReference type="SUPFAM" id="SSF50249">
    <property type="entry name" value="Nucleic acid-binding proteins"/>
    <property type="match status" value="1"/>
</dbReference>
<feature type="region of interest" description="Disordered" evidence="2">
    <location>
        <begin position="1139"/>
        <end position="1160"/>
    </location>
</feature>
<dbReference type="Gene3D" id="1.20.1250.20">
    <property type="entry name" value="MFS general substrate transporter like domains"/>
    <property type="match status" value="1"/>
</dbReference>
<dbReference type="Pfam" id="PF17207">
    <property type="entry name" value="MCM_OB"/>
    <property type="match status" value="1"/>
</dbReference>
<dbReference type="Pfam" id="PF13347">
    <property type="entry name" value="MFS_2"/>
    <property type="match status" value="1"/>
</dbReference>
<dbReference type="InterPro" id="IPR012340">
    <property type="entry name" value="NA-bd_OB-fold"/>
</dbReference>
<feature type="region of interest" description="Disordered" evidence="2">
    <location>
        <begin position="623"/>
        <end position="714"/>
    </location>
</feature>
<evidence type="ECO:0000256" key="2">
    <source>
        <dbReference type="SAM" id="MobiDB-lite"/>
    </source>
</evidence>
<accession>A0A1Q9CDU9</accession>
<evidence type="ECO:0000313" key="5">
    <source>
        <dbReference type="EMBL" id="OLP81076.1"/>
    </source>
</evidence>
<dbReference type="InterPro" id="IPR036691">
    <property type="entry name" value="Endo/exonu/phosph_ase_sf"/>
</dbReference>
<reference evidence="5 6" key="1">
    <citation type="submission" date="2016-02" db="EMBL/GenBank/DDBJ databases">
        <title>Genome analysis of coral dinoflagellate symbionts highlights evolutionary adaptations to a symbiotic lifestyle.</title>
        <authorList>
            <person name="Aranda M."/>
            <person name="Li Y."/>
            <person name="Liew Y.J."/>
            <person name="Baumgarten S."/>
            <person name="Simakov O."/>
            <person name="Wilson M."/>
            <person name="Piel J."/>
            <person name="Ashoor H."/>
            <person name="Bougouffa S."/>
            <person name="Bajic V.B."/>
            <person name="Ryu T."/>
            <person name="Ravasi T."/>
            <person name="Bayer T."/>
            <person name="Micklem G."/>
            <person name="Kim H."/>
            <person name="Bhak J."/>
            <person name="Lajeunesse T.C."/>
            <person name="Voolstra C.R."/>
        </authorList>
    </citation>
    <scope>NUCLEOTIDE SEQUENCE [LARGE SCALE GENOMIC DNA]</scope>
    <source>
        <strain evidence="5 6">CCMP2467</strain>
    </source>
</reference>
<dbReference type="GO" id="GO:0000724">
    <property type="term" value="P:double-strand break repair via homologous recombination"/>
    <property type="evidence" value="ECO:0007669"/>
    <property type="project" value="TreeGrafter"/>
</dbReference>
<dbReference type="CDD" id="cd01650">
    <property type="entry name" value="RT_nLTR_like"/>
    <property type="match status" value="1"/>
</dbReference>
<feature type="transmembrane region" description="Helical" evidence="3">
    <location>
        <begin position="500"/>
        <end position="520"/>
    </location>
</feature>
<name>A0A1Q9CDU9_SYMMI</name>
<protein>
    <submittedName>
        <fullName evidence="5">DNA helicase MCM9</fullName>
    </submittedName>
</protein>
<dbReference type="PANTHER" id="PTHR11630">
    <property type="entry name" value="DNA REPLICATION LICENSING FACTOR MCM FAMILY MEMBER"/>
    <property type="match status" value="1"/>
</dbReference>
<dbReference type="GO" id="GO:0005634">
    <property type="term" value="C:nucleus"/>
    <property type="evidence" value="ECO:0007669"/>
    <property type="project" value="UniProtKB-SubCell"/>
</dbReference>
<feature type="coiled-coil region" evidence="1">
    <location>
        <begin position="716"/>
        <end position="787"/>
    </location>
</feature>
<dbReference type="SUPFAM" id="SSF56672">
    <property type="entry name" value="DNA/RNA polymerases"/>
    <property type="match status" value="1"/>
</dbReference>
<feature type="compositionally biased region" description="Basic and acidic residues" evidence="2">
    <location>
        <begin position="690"/>
        <end position="703"/>
    </location>
</feature>
<dbReference type="Gene3D" id="2.20.28.10">
    <property type="match status" value="1"/>
</dbReference>
<evidence type="ECO:0000256" key="1">
    <source>
        <dbReference type="SAM" id="Coils"/>
    </source>
</evidence>
<dbReference type="PROSITE" id="PS50878">
    <property type="entry name" value="RT_POL"/>
    <property type="match status" value="1"/>
</dbReference>
<dbReference type="InterPro" id="IPR036259">
    <property type="entry name" value="MFS_trans_sf"/>
</dbReference>
<dbReference type="CDD" id="cd06174">
    <property type="entry name" value="MFS"/>
    <property type="match status" value="1"/>
</dbReference>
<dbReference type="GO" id="GO:0003697">
    <property type="term" value="F:single-stranded DNA binding"/>
    <property type="evidence" value="ECO:0007669"/>
    <property type="project" value="TreeGrafter"/>
</dbReference>
<dbReference type="Proteomes" id="UP000186817">
    <property type="component" value="Unassembled WGS sequence"/>
</dbReference>
<dbReference type="EMBL" id="LSRX01001314">
    <property type="protein sequence ID" value="OLP81076.1"/>
    <property type="molecule type" value="Genomic_DNA"/>
</dbReference>
<keyword evidence="3" id="KW-0812">Transmembrane</keyword>
<feature type="region of interest" description="Disordered" evidence="2">
    <location>
        <begin position="1899"/>
        <end position="1919"/>
    </location>
</feature>
<gene>
    <name evidence="5" type="primary">Mcm9</name>
    <name evidence="5" type="ORF">AK812_SmicGene38434</name>
</gene>
<dbReference type="SMART" id="SM00350">
    <property type="entry name" value="MCM"/>
    <property type="match status" value="1"/>
</dbReference>
<dbReference type="GO" id="GO:0016787">
    <property type="term" value="F:hydrolase activity"/>
    <property type="evidence" value="ECO:0007669"/>
    <property type="project" value="UniProtKB-KW"/>
</dbReference>
<organism evidence="5 6">
    <name type="scientific">Symbiodinium microadriaticum</name>
    <name type="common">Dinoflagellate</name>
    <name type="synonym">Zooxanthella microadriatica</name>
    <dbReference type="NCBI Taxonomy" id="2951"/>
    <lineage>
        <taxon>Eukaryota</taxon>
        <taxon>Sar</taxon>
        <taxon>Alveolata</taxon>
        <taxon>Dinophyceae</taxon>
        <taxon>Suessiales</taxon>
        <taxon>Symbiodiniaceae</taxon>
        <taxon>Symbiodinium</taxon>
    </lineage>
</organism>
<dbReference type="SUPFAM" id="SSF103473">
    <property type="entry name" value="MFS general substrate transporter"/>
    <property type="match status" value="1"/>
</dbReference>
<proteinExistence type="predicted"/>
<feature type="transmembrane region" description="Helical" evidence="3">
    <location>
        <begin position="568"/>
        <end position="587"/>
    </location>
</feature>